<evidence type="ECO:0000313" key="10">
    <source>
        <dbReference type="Proteomes" id="UP000008225"/>
    </source>
</evidence>
<keyword evidence="5 7" id="KW-0472">Membrane</keyword>
<evidence type="ECO:0000256" key="6">
    <source>
        <dbReference type="ARBA" id="ARBA00023157"/>
    </source>
</evidence>
<accession>A0A8I3WCW2</accession>
<reference evidence="9" key="3">
    <citation type="submission" date="2025-09" db="UniProtKB">
        <authorList>
            <consortium name="Ensembl"/>
        </authorList>
    </citation>
    <scope>IDENTIFICATION</scope>
</reference>
<evidence type="ECO:0000313" key="9">
    <source>
        <dbReference type="Ensembl" id="ENSCJAP00000091362.1"/>
    </source>
</evidence>
<keyword evidence="3 8" id="KW-0732">Signal</keyword>
<dbReference type="OMA" id="PANGECP"/>
<dbReference type="Pfam" id="PF00429">
    <property type="entry name" value="TLV_coat"/>
    <property type="match status" value="1"/>
</dbReference>
<comment type="subcellular location">
    <subcellularLocation>
        <location evidence="1">Membrane</location>
        <topology evidence="1">Single-pass membrane protein</topology>
    </subcellularLocation>
</comment>
<organism evidence="9 10">
    <name type="scientific">Callithrix jacchus</name>
    <name type="common">White-tufted-ear marmoset</name>
    <name type="synonym">Simia Jacchus</name>
    <dbReference type="NCBI Taxonomy" id="9483"/>
    <lineage>
        <taxon>Eukaryota</taxon>
        <taxon>Metazoa</taxon>
        <taxon>Chordata</taxon>
        <taxon>Craniata</taxon>
        <taxon>Vertebrata</taxon>
        <taxon>Euteleostomi</taxon>
        <taxon>Mammalia</taxon>
        <taxon>Eutheria</taxon>
        <taxon>Euarchontoglires</taxon>
        <taxon>Primates</taxon>
        <taxon>Haplorrhini</taxon>
        <taxon>Platyrrhini</taxon>
        <taxon>Cebidae</taxon>
        <taxon>Callitrichinae</taxon>
        <taxon>Callithrix</taxon>
        <taxon>Callithrix</taxon>
    </lineage>
</organism>
<evidence type="ECO:0000256" key="1">
    <source>
        <dbReference type="ARBA" id="ARBA00004167"/>
    </source>
</evidence>
<protein>
    <submittedName>
        <fullName evidence="9">Uncharacterized protein</fullName>
    </submittedName>
</protein>
<dbReference type="PANTHER" id="PTHR10424">
    <property type="entry name" value="VIRAL ENVELOPE PROTEIN"/>
    <property type="match status" value="1"/>
</dbReference>
<evidence type="ECO:0000256" key="8">
    <source>
        <dbReference type="SAM" id="SignalP"/>
    </source>
</evidence>
<evidence type="ECO:0000256" key="5">
    <source>
        <dbReference type="ARBA" id="ARBA00023136"/>
    </source>
</evidence>
<reference evidence="9" key="2">
    <citation type="submission" date="2025-08" db="UniProtKB">
        <authorList>
            <consortium name="Ensembl"/>
        </authorList>
    </citation>
    <scope>IDENTIFICATION</scope>
</reference>
<keyword evidence="10" id="KW-1185">Reference proteome</keyword>
<name>A0A8I3WCW2_CALJA</name>
<keyword evidence="4 7" id="KW-1133">Transmembrane helix</keyword>
<dbReference type="AlphaFoldDB" id="A0A8I3WCW2"/>
<feature type="chain" id="PRO_5035193757" evidence="8">
    <location>
        <begin position="18"/>
        <end position="575"/>
    </location>
</feature>
<dbReference type="CDD" id="cd09851">
    <property type="entry name" value="HTLV-1-like_HR1-HR2"/>
    <property type="match status" value="1"/>
</dbReference>
<feature type="signal peptide" evidence="8">
    <location>
        <begin position="1"/>
        <end position="17"/>
    </location>
</feature>
<evidence type="ECO:0000256" key="7">
    <source>
        <dbReference type="SAM" id="Phobius"/>
    </source>
</evidence>
<dbReference type="Ensembl" id="ENSCJAT00000091289.2">
    <property type="protein sequence ID" value="ENSCJAP00000091362.1"/>
    <property type="gene ID" value="ENSCJAG00000052459.2"/>
</dbReference>
<evidence type="ECO:0000256" key="2">
    <source>
        <dbReference type="ARBA" id="ARBA00022692"/>
    </source>
</evidence>
<dbReference type="PANTHER" id="PTHR10424:SF75">
    <property type="entry name" value="ENDOGENOUS RETROVIRUS GROUP S71 MEMBER 1 ENV POLYPROTEIN"/>
    <property type="match status" value="1"/>
</dbReference>
<feature type="transmembrane region" description="Helical" evidence="7">
    <location>
        <begin position="513"/>
        <end position="538"/>
    </location>
</feature>
<dbReference type="SUPFAM" id="SSF58069">
    <property type="entry name" value="Virus ectodomain"/>
    <property type="match status" value="1"/>
</dbReference>
<sequence length="575" mass="62734">MWPLLAVISTLLPTVRSGFGQQYDLNQVLSSIYGEPCECKGGIILSMPSSFVSQVDCGTKTAYLTHGNGHKPRYKCANKPTIAITSPGSPQPACNCSTPSSTSTEIHRSVHSSCYKTYTTCIRNKKTYFTAWIDGKHDGSFGGDWASTSPLGTTYKYAIAPCPTSGKMACWESSPSIGLSDGGGPHDQMRSHHVKEVLKALFPTISYHPIALPKSRQIDLDVQTQKLLKAVHSFLLHSNSSLANNCWICMPLGTPMPLALPMTPDFSTNGTLRLPFAVQPLSNLCINVTCYQKPLMNNSYDIDLGSITSSCNCSKFVNSNSSMYAPAGQSFVCGSNMAFSYLPQNWTGICMVASLFPDASIVSGDDPIPLPSFDVIVSRRRRAIQFIPLLATLGVTAALSTGAAGLGYSLHSYHQLSLQLINDVDLLSSTIQVIQDQLDSLAEVVLQNRRGLDLLTAEKGGLCLALEEKCCFYANRSGIVRDKIKTLQENLAARRKALLDNPLWGGLNGVLPYLLPLLGPLIGFLLLLSVAPCFFQFLQRRFQELTRLTIHQMLLQPTPRHSNYAYHPLPTSQTP</sequence>
<keyword evidence="2 7" id="KW-0812">Transmembrane</keyword>
<dbReference type="GO" id="GO:0016020">
    <property type="term" value="C:membrane"/>
    <property type="evidence" value="ECO:0007669"/>
    <property type="project" value="UniProtKB-SubCell"/>
</dbReference>
<reference evidence="9 10" key="1">
    <citation type="submission" date="2009-03" db="EMBL/GenBank/DDBJ databases">
        <authorList>
            <person name="Warren W."/>
            <person name="Ye L."/>
            <person name="Minx P."/>
            <person name="Worley K."/>
            <person name="Gibbs R."/>
            <person name="Wilson R.K."/>
        </authorList>
    </citation>
    <scope>NUCLEOTIDE SEQUENCE [LARGE SCALE GENOMIC DNA]</scope>
</reference>
<evidence type="ECO:0000256" key="4">
    <source>
        <dbReference type="ARBA" id="ARBA00022989"/>
    </source>
</evidence>
<dbReference type="Gene3D" id="1.10.287.210">
    <property type="match status" value="1"/>
</dbReference>
<feature type="transmembrane region" description="Helical" evidence="7">
    <location>
        <begin position="386"/>
        <end position="410"/>
    </location>
</feature>
<keyword evidence="6" id="KW-1015">Disulfide bond</keyword>
<dbReference type="InterPro" id="IPR018154">
    <property type="entry name" value="TLV/ENV_coat_polyprotein"/>
</dbReference>
<dbReference type="Proteomes" id="UP000008225">
    <property type="component" value="Chromosome 15"/>
</dbReference>
<evidence type="ECO:0000256" key="3">
    <source>
        <dbReference type="ARBA" id="ARBA00022729"/>
    </source>
</evidence>
<dbReference type="GeneTree" id="ENSGT00940000163436"/>
<proteinExistence type="predicted"/>